<dbReference type="Proteomes" id="UP000828390">
    <property type="component" value="Unassembled WGS sequence"/>
</dbReference>
<evidence type="ECO:0000313" key="2">
    <source>
        <dbReference type="EMBL" id="KAH3801768.1"/>
    </source>
</evidence>
<dbReference type="AlphaFoldDB" id="A0A9D4JAW5"/>
<proteinExistence type="predicted"/>
<reference evidence="2" key="2">
    <citation type="submission" date="2020-11" db="EMBL/GenBank/DDBJ databases">
        <authorList>
            <person name="McCartney M.A."/>
            <person name="Auch B."/>
            <person name="Kono T."/>
            <person name="Mallez S."/>
            <person name="Becker A."/>
            <person name="Gohl D.M."/>
            <person name="Silverstein K.A.T."/>
            <person name="Koren S."/>
            <person name="Bechman K.B."/>
            <person name="Herman A."/>
            <person name="Abrahante J.E."/>
            <person name="Garbe J."/>
        </authorList>
    </citation>
    <scope>NUCLEOTIDE SEQUENCE</scope>
    <source>
        <strain evidence="2">Duluth1</strain>
        <tissue evidence="2">Whole animal</tissue>
    </source>
</reference>
<protein>
    <submittedName>
        <fullName evidence="2">Uncharacterized protein</fullName>
    </submittedName>
</protein>
<evidence type="ECO:0000256" key="1">
    <source>
        <dbReference type="SAM" id="Coils"/>
    </source>
</evidence>
<gene>
    <name evidence="2" type="ORF">DPMN_155430</name>
</gene>
<comment type="caution">
    <text evidence="2">The sequence shown here is derived from an EMBL/GenBank/DDBJ whole genome shotgun (WGS) entry which is preliminary data.</text>
</comment>
<organism evidence="2 3">
    <name type="scientific">Dreissena polymorpha</name>
    <name type="common">Zebra mussel</name>
    <name type="synonym">Mytilus polymorpha</name>
    <dbReference type="NCBI Taxonomy" id="45954"/>
    <lineage>
        <taxon>Eukaryota</taxon>
        <taxon>Metazoa</taxon>
        <taxon>Spiralia</taxon>
        <taxon>Lophotrochozoa</taxon>
        <taxon>Mollusca</taxon>
        <taxon>Bivalvia</taxon>
        <taxon>Autobranchia</taxon>
        <taxon>Heteroconchia</taxon>
        <taxon>Euheterodonta</taxon>
        <taxon>Imparidentia</taxon>
        <taxon>Neoheterodontei</taxon>
        <taxon>Myida</taxon>
        <taxon>Dreissenoidea</taxon>
        <taxon>Dreissenidae</taxon>
        <taxon>Dreissena</taxon>
    </lineage>
</organism>
<accession>A0A9D4JAW5</accession>
<sequence length="64" mass="7205">MFYLRTSNVGRGVLMQLLRNLQNNAAALERMALGLSEETNIEERVCHIAANSQQMISEEAKINI</sequence>
<feature type="coiled-coil region" evidence="1">
    <location>
        <begin position="11"/>
        <end position="38"/>
    </location>
</feature>
<keyword evidence="1" id="KW-0175">Coiled coil</keyword>
<name>A0A9D4JAW5_DREPO</name>
<keyword evidence="3" id="KW-1185">Reference proteome</keyword>
<evidence type="ECO:0000313" key="3">
    <source>
        <dbReference type="Proteomes" id="UP000828390"/>
    </source>
</evidence>
<dbReference type="EMBL" id="JAIWYP010000007">
    <property type="protein sequence ID" value="KAH3801768.1"/>
    <property type="molecule type" value="Genomic_DNA"/>
</dbReference>
<reference evidence="2" key="1">
    <citation type="journal article" date="2019" name="bioRxiv">
        <title>The Genome of the Zebra Mussel, Dreissena polymorpha: A Resource for Invasive Species Research.</title>
        <authorList>
            <person name="McCartney M.A."/>
            <person name="Auch B."/>
            <person name="Kono T."/>
            <person name="Mallez S."/>
            <person name="Zhang Y."/>
            <person name="Obille A."/>
            <person name="Becker A."/>
            <person name="Abrahante J.E."/>
            <person name="Garbe J."/>
            <person name="Badalamenti J.P."/>
            <person name="Herman A."/>
            <person name="Mangelson H."/>
            <person name="Liachko I."/>
            <person name="Sullivan S."/>
            <person name="Sone E.D."/>
            <person name="Koren S."/>
            <person name="Silverstein K.A.T."/>
            <person name="Beckman K.B."/>
            <person name="Gohl D.M."/>
        </authorList>
    </citation>
    <scope>NUCLEOTIDE SEQUENCE</scope>
    <source>
        <strain evidence="2">Duluth1</strain>
        <tissue evidence="2">Whole animal</tissue>
    </source>
</reference>